<evidence type="ECO:0000256" key="1">
    <source>
        <dbReference type="ARBA" id="ARBA00009437"/>
    </source>
</evidence>
<dbReference type="SUPFAM" id="SSF53850">
    <property type="entry name" value="Periplasmic binding protein-like II"/>
    <property type="match status" value="1"/>
</dbReference>
<dbReference type="Gene3D" id="3.40.190.10">
    <property type="entry name" value="Periplasmic binding protein-like II"/>
    <property type="match status" value="2"/>
</dbReference>
<dbReference type="Pfam" id="PF00126">
    <property type="entry name" value="HTH_1"/>
    <property type="match status" value="1"/>
</dbReference>
<dbReference type="InterPro" id="IPR036390">
    <property type="entry name" value="WH_DNA-bd_sf"/>
</dbReference>
<name>A0ABY4ANT1_9BURK</name>
<keyword evidence="4" id="KW-0804">Transcription</keyword>
<evidence type="ECO:0000313" key="7">
    <source>
        <dbReference type="Proteomes" id="UP000831607"/>
    </source>
</evidence>
<dbReference type="EMBL" id="CP063982">
    <property type="protein sequence ID" value="UOD51633.1"/>
    <property type="molecule type" value="Genomic_DNA"/>
</dbReference>
<evidence type="ECO:0000313" key="6">
    <source>
        <dbReference type="EMBL" id="UOD51633.1"/>
    </source>
</evidence>
<evidence type="ECO:0000256" key="4">
    <source>
        <dbReference type="ARBA" id="ARBA00023163"/>
    </source>
</evidence>
<dbReference type="PRINTS" id="PR00039">
    <property type="entry name" value="HTHLYSR"/>
</dbReference>
<organism evidence="6 7">
    <name type="scientific">Orrella daihaiensis</name>
    <dbReference type="NCBI Taxonomy" id="2782176"/>
    <lineage>
        <taxon>Bacteria</taxon>
        <taxon>Pseudomonadati</taxon>
        <taxon>Pseudomonadota</taxon>
        <taxon>Betaproteobacteria</taxon>
        <taxon>Burkholderiales</taxon>
        <taxon>Alcaligenaceae</taxon>
        <taxon>Orrella</taxon>
    </lineage>
</organism>
<evidence type="ECO:0000256" key="2">
    <source>
        <dbReference type="ARBA" id="ARBA00023015"/>
    </source>
</evidence>
<dbReference type="Proteomes" id="UP000831607">
    <property type="component" value="Chromosome"/>
</dbReference>
<dbReference type="InterPro" id="IPR000847">
    <property type="entry name" value="LysR_HTH_N"/>
</dbReference>
<gene>
    <name evidence="6" type="ORF">DHf2319_08425</name>
</gene>
<evidence type="ECO:0000256" key="3">
    <source>
        <dbReference type="ARBA" id="ARBA00023125"/>
    </source>
</evidence>
<dbReference type="InterPro" id="IPR036388">
    <property type="entry name" value="WH-like_DNA-bd_sf"/>
</dbReference>
<proteinExistence type="inferred from homology"/>
<sequence length="291" mass="32020">MAVELRHLRYFVVLADELHFGRAAKRLNISQPPLTVNIKQLEASLGVMLFERSSRGVKLTPAGEAFRKSALQVLAQVSVASSQAREVAAGVTSRVRIGFVGSMLFRGLPERLARFQRLSPQVQVELTEINSAQQLDALLKGAIDLGFVHTDRIAGELHHALYMSEPFVLCLPEGHKANAVEGISPDLLKGMPFVLFSRGASPDYYERVITLCASLGWNPLVRHEVRHWLSVVALVRQGMGAALVPRALIDSGVTGVVFKALPDAPIRSDVYMVWRDKELPEGLLECLLVQV</sequence>
<reference evidence="6 7" key="1">
    <citation type="submission" date="2020-11" db="EMBL/GenBank/DDBJ databases">
        <title>Algicoccus daihaiensis sp.nov., isolated from Daihai Lake in Inner Mongolia.</title>
        <authorList>
            <person name="Kai J."/>
        </authorList>
    </citation>
    <scope>NUCLEOTIDE SEQUENCE [LARGE SCALE GENOMIC DNA]</scope>
    <source>
        <strain evidence="7">f23</strain>
    </source>
</reference>
<dbReference type="SUPFAM" id="SSF46785">
    <property type="entry name" value="Winged helix' DNA-binding domain"/>
    <property type="match status" value="1"/>
</dbReference>
<feature type="domain" description="HTH lysR-type" evidence="5">
    <location>
        <begin position="3"/>
        <end position="60"/>
    </location>
</feature>
<keyword evidence="7" id="KW-1185">Reference proteome</keyword>
<dbReference type="PROSITE" id="PS50931">
    <property type="entry name" value="HTH_LYSR"/>
    <property type="match status" value="1"/>
</dbReference>
<keyword evidence="2" id="KW-0805">Transcription regulation</keyword>
<dbReference type="Pfam" id="PF03466">
    <property type="entry name" value="LysR_substrate"/>
    <property type="match status" value="1"/>
</dbReference>
<accession>A0ABY4ANT1</accession>
<keyword evidence="3" id="KW-0238">DNA-binding</keyword>
<protein>
    <submittedName>
        <fullName evidence="6">LysR family transcriptional regulator</fullName>
    </submittedName>
</protein>
<evidence type="ECO:0000259" key="5">
    <source>
        <dbReference type="PROSITE" id="PS50931"/>
    </source>
</evidence>
<dbReference type="PANTHER" id="PTHR30346">
    <property type="entry name" value="TRANSCRIPTIONAL DUAL REGULATOR HCAR-RELATED"/>
    <property type="match status" value="1"/>
</dbReference>
<comment type="similarity">
    <text evidence="1">Belongs to the LysR transcriptional regulatory family.</text>
</comment>
<dbReference type="PANTHER" id="PTHR30346:SF0">
    <property type="entry name" value="HCA OPERON TRANSCRIPTIONAL ACTIVATOR HCAR"/>
    <property type="match status" value="1"/>
</dbReference>
<dbReference type="Gene3D" id="1.10.10.10">
    <property type="entry name" value="Winged helix-like DNA-binding domain superfamily/Winged helix DNA-binding domain"/>
    <property type="match status" value="1"/>
</dbReference>
<dbReference type="InterPro" id="IPR005119">
    <property type="entry name" value="LysR_subst-bd"/>
</dbReference>